<gene>
    <name evidence="3" type="ORF">AQUCO_01100385v1</name>
</gene>
<dbReference type="Proteomes" id="UP000230069">
    <property type="component" value="Unassembled WGS sequence"/>
</dbReference>
<evidence type="ECO:0000313" key="4">
    <source>
        <dbReference type="Proteomes" id="UP000230069"/>
    </source>
</evidence>
<dbReference type="AlphaFoldDB" id="A0A2G5E6W3"/>
<name>A0A2G5E6W3_AQUCA</name>
<keyword evidence="1" id="KW-0808">Transferase</keyword>
<organism evidence="3 4">
    <name type="scientific">Aquilegia coerulea</name>
    <name type="common">Rocky mountain columbine</name>
    <dbReference type="NCBI Taxonomy" id="218851"/>
    <lineage>
        <taxon>Eukaryota</taxon>
        <taxon>Viridiplantae</taxon>
        <taxon>Streptophyta</taxon>
        <taxon>Embryophyta</taxon>
        <taxon>Tracheophyta</taxon>
        <taxon>Spermatophyta</taxon>
        <taxon>Magnoliopsida</taxon>
        <taxon>Ranunculales</taxon>
        <taxon>Ranunculaceae</taxon>
        <taxon>Thalictroideae</taxon>
        <taxon>Aquilegia</taxon>
    </lineage>
</organism>
<dbReference type="Gene3D" id="3.30.559.10">
    <property type="entry name" value="Chloramphenicol acetyltransferase-like domain"/>
    <property type="match status" value="3"/>
</dbReference>
<protein>
    <submittedName>
        <fullName evidence="3">Uncharacterized protein</fullName>
    </submittedName>
</protein>
<keyword evidence="2" id="KW-0012">Acyltransferase</keyword>
<evidence type="ECO:0000256" key="2">
    <source>
        <dbReference type="ARBA" id="ARBA00023315"/>
    </source>
</evidence>
<sequence>MELPHTLKVLEECQISPPSGSVPPTSLPLTFFDLVYVKLPPVHRLFFYKYHHPKAHFIDTVLPNIKNSLSLTLQHFYPYAGNLKWPQESPKPELVYEEGDAVPLTVAESDYEFSQLSGNHARDAMTIFPEKGICIGITINHVVSDGRTSIHFIKSWASVCRLEGDTSLMTASLPYYDRSVISYLDPKATNYLNIFEKYNVVTKDTFHTLKVDHLPPIDRVRATFVMGLNDIKRLKKWVSSRLEMEEPIYLSSLVVTCAYVWVCLLKARWGETDHENEAEEHIIVPIDARARLDPPLPVTYFGNCIGAVDVMCNRSVLIGEDGIAIAAKLIGKAIKNYDFNAQLEELDLSYFMSIPKGQIEGVGSSPRFAVYDTDFGWGKPEKVEMNPIDGGQSIALSECPNEAGAIEIGLVRKKTEMDPFAYIFANSIELLS</sequence>
<dbReference type="GO" id="GO:0016747">
    <property type="term" value="F:acyltransferase activity, transferring groups other than amino-acyl groups"/>
    <property type="evidence" value="ECO:0007669"/>
    <property type="project" value="UniProtKB-ARBA"/>
</dbReference>
<keyword evidence="4" id="KW-1185">Reference proteome</keyword>
<dbReference type="InterPro" id="IPR023213">
    <property type="entry name" value="CAT-like_dom_sf"/>
</dbReference>
<dbReference type="InParanoid" id="A0A2G5E6W3"/>
<evidence type="ECO:0000313" key="3">
    <source>
        <dbReference type="EMBL" id="PIA51503.1"/>
    </source>
</evidence>
<dbReference type="PANTHER" id="PTHR31625">
    <property type="match status" value="1"/>
</dbReference>
<accession>A0A2G5E6W3</accession>
<dbReference type="EMBL" id="KZ305028">
    <property type="protein sequence ID" value="PIA51503.1"/>
    <property type="molecule type" value="Genomic_DNA"/>
</dbReference>
<dbReference type="OrthoDB" id="1862401at2759"/>
<dbReference type="Pfam" id="PF02458">
    <property type="entry name" value="Transferase"/>
    <property type="match status" value="2"/>
</dbReference>
<evidence type="ECO:0000256" key="1">
    <source>
        <dbReference type="ARBA" id="ARBA00022679"/>
    </source>
</evidence>
<dbReference type="STRING" id="218851.A0A2G5E6W3"/>
<proteinExistence type="predicted"/>
<dbReference type="InterPro" id="IPR051504">
    <property type="entry name" value="Plant_metabolite_acyltrans"/>
</dbReference>
<reference evidence="3 4" key="1">
    <citation type="submission" date="2017-09" db="EMBL/GenBank/DDBJ databases">
        <title>WGS assembly of Aquilegia coerulea Goldsmith.</title>
        <authorList>
            <person name="Hodges S."/>
            <person name="Kramer E."/>
            <person name="Nordborg M."/>
            <person name="Tomkins J."/>
            <person name="Borevitz J."/>
            <person name="Derieg N."/>
            <person name="Yan J."/>
            <person name="Mihaltcheva S."/>
            <person name="Hayes R.D."/>
            <person name="Rokhsar D."/>
        </authorList>
    </citation>
    <scope>NUCLEOTIDE SEQUENCE [LARGE SCALE GENOMIC DNA]</scope>
    <source>
        <strain evidence="4">cv. Goldsmith</strain>
    </source>
</reference>
<dbReference type="FunCoup" id="A0A2G5E6W3">
    <property type="interactions" value="14"/>
</dbReference>